<dbReference type="PANTHER" id="PTHR13832">
    <property type="entry name" value="PROTEIN PHOSPHATASE 2C"/>
    <property type="match status" value="1"/>
</dbReference>
<keyword evidence="12" id="KW-1185">Reference proteome</keyword>
<dbReference type="EC" id="3.1.3.16" evidence="3"/>
<dbReference type="PROSITE" id="PS51746">
    <property type="entry name" value="PPM_2"/>
    <property type="match status" value="1"/>
</dbReference>
<keyword evidence="7 9" id="KW-0904">Protein phosphatase</keyword>
<sequence>MIVSSESMVSEAEMSILGVHHLSVPKTPILPIEKPFFSESESVVASTEFVPTIRSGSHTDKGHRQFNEDEHILIDHLSTQLPSLFLSPSPTSFYAVFDGHGGSNAASSYLKQNYTKLFFQEANFPQKPQELEDYNRKAFLRADQALADNVPAFCGTTALTAIVIGKHLFIANAGDSRAVLCRKGVSIQMSEDHRPTCLSERKRVEDLGGYFDSDGYLNGDLGVTRALGDWYMKFPIGSSSPLIAEPEFQHSVLMEDDEFLIVACDGVWDVMSNQDAVRLVRGGLRSCNDPQQCARELVNEAVRLNASDNLTCHCCVLHCWD</sequence>
<comment type="cofactor">
    <cofactor evidence="1">
        <name>Mn(2+)</name>
        <dbReference type="ChEBI" id="CHEBI:29035"/>
    </cofactor>
</comment>
<proteinExistence type="inferred from homology"/>
<name>A0A7J7FQX6_CAMSI</name>
<dbReference type="InterPro" id="IPR001932">
    <property type="entry name" value="PPM-type_phosphatase-like_dom"/>
</dbReference>
<dbReference type="AlphaFoldDB" id="A0A7J7FQX6"/>
<dbReference type="Pfam" id="PF00481">
    <property type="entry name" value="PP2C"/>
    <property type="match status" value="1"/>
</dbReference>
<dbReference type="InterPro" id="IPR036457">
    <property type="entry name" value="PPM-type-like_dom_sf"/>
</dbReference>
<accession>A0A7J7FQX6</accession>
<dbReference type="PANTHER" id="PTHR13832:SF620">
    <property type="entry name" value="PROTEIN PHOSPHATASE 2C 13-RELATED"/>
    <property type="match status" value="1"/>
</dbReference>
<dbReference type="SMART" id="SM00331">
    <property type="entry name" value="PP2C_SIG"/>
    <property type="match status" value="1"/>
</dbReference>
<keyword evidence="4" id="KW-0479">Metal-binding</keyword>
<evidence type="ECO:0000256" key="7">
    <source>
        <dbReference type="ARBA" id="ARBA00022912"/>
    </source>
</evidence>
<evidence type="ECO:0000256" key="1">
    <source>
        <dbReference type="ARBA" id="ARBA00001936"/>
    </source>
</evidence>
<reference evidence="11 12" key="2">
    <citation type="submission" date="2020-07" db="EMBL/GenBank/DDBJ databases">
        <title>Genome assembly of wild tea tree DASZ reveals pedigree and selection history of tea varieties.</title>
        <authorList>
            <person name="Zhang W."/>
        </authorList>
    </citation>
    <scope>NUCLEOTIDE SEQUENCE [LARGE SCALE GENOMIC DNA]</scope>
    <source>
        <strain evidence="12">cv. G240</strain>
        <tissue evidence="11">Leaf</tissue>
    </source>
</reference>
<evidence type="ECO:0000313" key="11">
    <source>
        <dbReference type="EMBL" id="KAF5930710.1"/>
    </source>
</evidence>
<dbReference type="SMART" id="SM00332">
    <property type="entry name" value="PP2Cc"/>
    <property type="match status" value="1"/>
</dbReference>
<evidence type="ECO:0000256" key="9">
    <source>
        <dbReference type="RuleBase" id="RU003465"/>
    </source>
</evidence>
<dbReference type="InterPro" id="IPR000222">
    <property type="entry name" value="PP2C_BS"/>
</dbReference>
<dbReference type="Proteomes" id="UP000593564">
    <property type="component" value="Unassembled WGS sequence"/>
</dbReference>
<evidence type="ECO:0000256" key="2">
    <source>
        <dbReference type="ARBA" id="ARBA00001946"/>
    </source>
</evidence>
<reference evidence="12" key="1">
    <citation type="journal article" date="2020" name="Nat. Commun.">
        <title>Genome assembly of wild tea tree DASZ reveals pedigree and selection history of tea varieties.</title>
        <authorList>
            <person name="Zhang W."/>
            <person name="Zhang Y."/>
            <person name="Qiu H."/>
            <person name="Guo Y."/>
            <person name="Wan H."/>
            <person name="Zhang X."/>
            <person name="Scossa F."/>
            <person name="Alseekh S."/>
            <person name="Zhang Q."/>
            <person name="Wang P."/>
            <person name="Xu L."/>
            <person name="Schmidt M.H."/>
            <person name="Jia X."/>
            <person name="Li D."/>
            <person name="Zhu A."/>
            <person name="Guo F."/>
            <person name="Chen W."/>
            <person name="Ni D."/>
            <person name="Usadel B."/>
            <person name="Fernie A.R."/>
            <person name="Wen W."/>
        </authorList>
    </citation>
    <scope>NUCLEOTIDE SEQUENCE [LARGE SCALE GENOMIC DNA]</scope>
    <source>
        <strain evidence="12">cv. G240</strain>
    </source>
</reference>
<protein>
    <recommendedName>
        <fullName evidence="3">protein-serine/threonine phosphatase</fullName>
        <ecNumber evidence="3">3.1.3.16</ecNumber>
    </recommendedName>
</protein>
<keyword evidence="6" id="KW-0460">Magnesium</keyword>
<dbReference type="InterPro" id="IPR015655">
    <property type="entry name" value="PP2C"/>
</dbReference>
<comment type="cofactor">
    <cofactor evidence="2">
        <name>Mg(2+)</name>
        <dbReference type="ChEBI" id="CHEBI:18420"/>
    </cofactor>
</comment>
<comment type="caution">
    <text evidence="11">The sequence shown here is derived from an EMBL/GenBank/DDBJ whole genome shotgun (WGS) entry which is preliminary data.</text>
</comment>
<feature type="domain" description="PPM-type phosphatase" evidence="10">
    <location>
        <begin position="54"/>
        <end position="317"/>
    </location>
</feature>
<evidence type="ECO:0000256" key="3">
    <source>
        <dbReference type="ARBA" id="ARBA00013081"/>
    </source>
</evidence>
<dbReference type="SUPFAM" id="SSF81606">
    <property type="entry name" value="PP2C-like"/>
    <property type="match status" value="1"/>
</dbReference>
<dbReference type="CDD" id="cd00143">
    <property type="entry name" value="PP2Cc"/>
    <property type="match status" value="1"/>
</dbReference>
<evidence type="ECO:0000256" key="6">
    <source>
        <dbReference type="ARBA" id="ARBA00022842"/>
    </source>
</evidence>
<evidence type="ECO:0000313" key="12">
    <source>
        <dbReference type="Proteomes" id="UP000593564"/>
    </source>
</evidence>
<keyword evidence="5 9" id="KW-0378">Hydrolase</keyword>
<evidence type="ECO:0000256" key="8">
    <source>
        <dbReference type="ARBA" id="ARBA00023211"/>
    </source>
</evidence>
<dbReference type="PROSITE" id="PS01032">
    <property type="entry name" value="PPM_1"/>
    <property type="match status" value="1"/>
</dbReference>
<dbReference type="EMBL" id="JACBKZ010000015">
    <property type="protein sequence ID" value="KAF5930710.1"/>
    <property type="molecule type" value="Genomic_DNA"/>
</dbReference>
<gene>
    <name evidence="11" type="ORF">HYC85_031583</name>
</gene>
<evidence type="ECO:0000259" key="10">
    <source>
        <dbReference type="PROSITE" id="PS51746"/>
    </source>
</evidence>
<dbReference type="GO" id="GO:0046872">
    <property type="term" value="F:metal ion binding"/>
    <property type="evidence" value="ECO:0007669"/>
    <property type="project" value="UniProtKB-KW"/>
</dbReference>
<comment type="similarity">
    <text evidence="9">Belongs to the PP2C family.</text>
</comment>
<dbReference type="GO" id="GO:0004722">
    <property type="term" value="F:protein serine/threonine phosphatase activity"/>
    <property type="evidence" value="ECO:0007669"/>
    <property type="project" value="UniProtKB-EC"/>
</dbReference>
<evidence type="ECO:0000256" key="5">
    <source>
        <dbReference type="ARBA" id="ARBA00022801"/>
    </source>
</evidence>
<keyword evidence="8" id="KW-0464">Manganese</keyword>
<dbReference type="Gene3D" id="3.60.40.10">
    <property type="entry name" value="PPM-type phosphatase domain"/>
    <property type="match status" value="1"/>
</dbReference>
<evidence type="ECO:0000256" key="4">
    <source>
        <dbReference type="ARBA" id="ARBA00022723"/>
    </source>
</evidence>
<organism evidence="11 12">
    <name type="scientific">Camellia sinensis</name>
    <name type="common">Tea plant</name>
    <name type="synonym">Thea sinensis</name>
    <dbReference type="NCBI Taxonomy" id="4442"/>
    <lineage>
        <taxon>Eukaryota</taxon>
        <taxon>Viridiplantae</taxon>
        <taxon>Streptophyta</taxon>
        <taxon>Embryophyta</taxon>
        <taxon>Tracheophyta</taxon>
        <taxon>Spermatophyta</taxon>
        <taxon>Magnoliopsida</taxon>
        <taxon>eudicotyledons</taxon>
        <taxon>Gunneridae</taxon>
        <taxon>Pentapetalae</taxon>
        <taxon>asterids</taxon>
        <taxon>Ericales</taxon>
        <taxon>Theaceae</taxon>
        <taxon>Camellia</taxon>
    </lineage>
</organism>